<proteinExistence type="predicted"/>
<keyword evidence="3" id="KW-1185">Reference proteome</keyword>
<protein>
    <recommendedName>
        <fullName evidence="1">Calcium-activated chloride channel N-terminal domain-containing protein</fullName>
    </recommendedName>
</protein>
<evidence type="ECO:0000313" key="2">
    <source>
        <dbReference type="EMBL" id="KAK2163829.1"/>
    </source>
</evidence>
<feature type="domain" description="Calcium-activated chloride channel N-terminal" evidence="1">
    <location>
        <begin position="7"/>
        <end position="166"/>
    </location>
</feature>
<dbReference type="EMBL" id="JAODUO010001444">
    <property type="protein sequence ID" value="KAK2163829.1"/>
    <property type="molecule type" value="Genomic_DNA"/>
</dbReference>
<dbReference type="AlphaFoldDB" id="A0AAD9K306"/>
<name>A0AAD9K306_RIDPI</name>
<accession>A0AAD9K306</accession>
<gene>
    <name evidence="2" type="ORF">NP493_1444g00000</name>
</gene>
<evidence type="ECO:0000313" key="3">
    <source>
        <dbReference type="Proteomes" id="UP001209878"/>
    </source>
</evidence>
<dbReference type="Proteomes" id="UP001209878">
    <property type="component" value="Unassembled WGS sequence"/>
</dbReference>
<dbReference type="InterPro" id="IPR013642">
    <property type="entry name" value="CLCA_N"/>
</dbReference>
<evidence type="ECO:0000259" key="1">
    <source>
        <dbReference type="Pfam" id="PF08434"/>
    </source>
</evidence>
<comment type="caution">
    <text evidence="2">The sequence shown here is derived from an EMBL/GenBank/DDBJ whole genome shotgun (WGS) entry which is preliminary data.</text>
</comment>
<reference evidence="2" key="1">
    <citation type="journal article" date="2023" name="Mol. Biol. Evol.">
        <title>Third-Generation Sequencing Reveals the Adaptive Role of the Epigenome in Three Deep-Sea Polychaetes.</title>
        <authorList>
            <person name="Perez M."/>
            <person name="Aroh O."/>
            <person name="Sun Y."/>
            <person name="Lan Y."/>
            <person name="Juniper S.K."/>
            <person name="Young C.R."/>
            <person name="Angers B."/>
            <person name="Qian P.Y."/>
        </authorList>
    </citation>
    <scope>NUCLEOTIDE SEQUENCE</scope>
    <source>
        <strain evidence="2">R07B-5</strain>
    </source>
</reference>
<dbReference type="Pfam" id="PF08434">
    <property type="entry name" value="CLCA"/>
    <property type="match status" value="1"/>
</dbReference>
<organism evidence="2 3">
    <name type="scientific">Ridgeia piscesae</name>
    <name type="common">Tubeworm</name>
    <dbReference type="NCBI Taxonomy" id="27915"/>
    <lineage>
        <taxon>Eukaryota</taxon>
        <taxon>Metazoa</taxon>
        <taxon>Spiralia</taxon>
        <taxon>Lophotrochozoa</taxon>
        <taxon>Annelida</taxon>
        <taxon>Polychaeta</taxon>
        <taxon>Sedentaria</taxon>
        <taxon>Canalipalpata</taxon>
        <taxon>Sabellida</taxon>
        <taxon>Siboglinidae</taxon>
        <taxon>Ridgeia</taxon>
    </lineage>
</organism>
<sequence length="169" mass="18889">MLLFTRQSWGSSTTYEAAGNETFNSANVVVDGPEVETPTTWTFGECGKPGEYIQLPIGYMLASLKTVVRTFGYHGPTFVHEWAHLRWGLRDEYPVPGMKRFYHSDGVVTAVKCGKHMRGSHVDYHTKGDCDINQMTGLPTQTCYFKPHGTPGVKASLMFYHNVTGVFLC</sequence>